<organism evidence="3 4">
    <name type="scientific">Chironomus riparius</name>
    <dbReference type="NCBI Taxonomy" id="315576"/>
    <lineage>
        <taxon>Eukaryota</taxon>
        <taxon>Metazoa</taxon>
        <taxon>Ecdysozoa</taxon>
        <taxon>Arthropoda</taxon>
        <taxon>Hexapoda</taxon>
        <taxon>Insecta</taxon>
        <taxon>Pterygota</taxon>
        <taxon>Neoptera</taxon>
        <taxon>Endopterygota</taxon>
        <taxon>Diptera</taxon>
        <taxon>Nematocera</taxon>
        <taxon>Chironomoidea</taxon>
        <taxon>Chironomidae</taxon>
        <taxon>Chironominae</taxon>
        <taxon>Chironomus</taxon>
    </lineage>
</organism>
<keyword evidence="4" id="KW-1185">Reference proteome</keyword>
<dbReference type="Proteomes" id="UP001153620">
    <property type="component" value="Chromosome 1"/>
</dbReference>
<dbReference type="GO" id="GO:0005576">
    <property type="term" value="C:extracellular region"/>
    <property type="evidence" value="ECO:0007669"/>
    <property type="project" value="InterPro"/>
</dbReference>
<dbReference type="Pfam" id="PF01607">
    <property type="entry name" value="CBM_14"/>
    <property type="match status" value="1"/>
</dbReference>
<evidence type="ECO:0000313" key="4">
    <source>
        <dbReference type="Proteomes" id="UP001153620"/>
    </source>
</evidence>
<dbReference type="GO" id="GO:0008061">
    <property type="term" value="F:chitin binding"/>
    <property type="evidence" value="ECO:0007669"/>
    <property type="project" value="InterPro"/>
</dbReference>
<proteinExistence type="predicted"/>
<dbReference type="InterPro" id="IPR002557">
    <property type="entry name" value="Chitin-bd_dom"/>
</dbReference>
<dbReference type="OrthoDB" id="8194732at2759"/>
<keyword evidence="1" id="KW-0732">Signal</keyword>
<feature type="chain" id="PRO_5040147507" description="Chitin-binding type-2 domain-containing protein" evidence="1">
    <location>
        <begin position="18"/>
        <end position="162"/>
    </location>
</feature>
<accession>A0A9N9WQS2</accession>
<reference evidence="3" key="1">
    <citation type="submission" date="2022-01" db="EMBL/GenBank/DDBJ databases">
        <authorList>
            <person name="King R."/>
        </authorList>
    </citation>
    <scope>NUCLEOTIDE SEQUENCE</scope>
</reference>
<dbReference type="AlphaFoldDB" id="A0A9N9WQS2"/>
<sequence length="162" mass="16794">MKIILALIFGMIACASAQTCTQPNEPRQVVPHPTDCARYIVCAFGREGVHLCPAHIPHFNACTLNCTTSKNMCFTCSDQTTVGTTTTLVDGTPTLPVDITTTLPVDGTTTVTDEPTFIPTPPPDTTAGADTTATTVATTIAGDTTISVPTAPVVPPTPPVVP</sequence>
<name>A0A9N9WQS2_9DIPT</name>
<gene>
    <name evidence="3" type="ORF">CHIRRI_LOCUS3490</name>
</gene>
<dbReference type="InterPro" id="IPR036508">
    <property type="entry name" value="Chitin-bd_dom_sf"/>
</dbReference>
<evidence type="ECO:0000313" key="3">
    <source>
        <dbReference type="EMBL" id="CAG9800550.1"/>
    </source>
</evidence>
<evidence type="ECO:0000259" key="2">
    <source>
        <dbReference type="PROSITE" id="PS50940"/>
    </source>
</evidence>
<feature type="signal peptide" evidence="1">
    <location>
        <begin position="1"/>
        <end position="17"/>
    </location>
</feature>
<feature type="domain" description="Chitin-binding type-2" evidence="2">
    <location>
        <begin position="17"/>
        <end position="53"/>
    </location>
</feature>
<dbReference type="SUPFAM" id="SSF57625">
    <property type="entry name" value="Invertebrate chitin-binding proteins"/>
    <property type="match status" value="1"/>
</dbReference>
<dbReference type="Gene3D" id="2.170.140.10">
    <property type="entry name" value="Chitin binding domain"/>
    <property type="match status" value="1"/>
</dbReference>
<reference evidence="3" key="2">
    <citation type="submission" date="2022-10" db="EMBL/GenBank/DDBJ databases">
        <authorList>
            <consortium name="ENA_rothamsted_submissions"/>
            <consortium name="culmorum"/>
            <person name="King R."/>
        </authorList>
    </citation>
    <scope>NUCLEOTIDE SEQUENCE</scope>
</reference>
<protein>
    <recommendedName>
        <fullName evidence="2">Chitin-binding type-2 domain-containing protein</fullName>
    </recommendedName>
</protein>
<dbReference type="PROSITE" id="PS50940">
    <property type="entry name" value="CHIT_BIND_II"/>
    <property type="match status" value="1"/>
</dbReference>
<evidence type="ECO:0000256" key="1">
    <source>
        <dbReference type="SAM" id="SignalP"/>
    </source>
</evidence>
<dbReference type="EMBL" id="OU895877">
    <property type="protein sequence ID" value="CAG9800550.1"/>
    <property type="molecule type" value="Genomic_DNA"/>
</dbReference>